<evidence type="ECO:0000259" key="7">
    <source>
        <dbReference type="PROSITE" id="PS50072"/>
    </source>
</evidence>
<dbReference type="AlphaFoldDB" id="A0A3Q7JY34"/>
<dbReference type="SUPFAM" id="SSF50891">
    <property type="entry name" value="Cyclophilin-like"/>
    <property type="match status" value="1"/>
</dbReference>
<keyword evidence="5" id="KW-0413">Isomerase</keyword>
<dbReference type="GO" id="GO:0005634">
    <property type="term" value="C:nucleus"/>
    <property type="evidence" value="ECO:0000318"/>
    <property type="project" value="GO_Central"/>
</dbReference>
<dbReference type="Pfam" id="PF00160">
    <property type="entry name" value="Pro_isomerase"/>
    <property type="match status" value="1"/>
</dbReference>
<evidence type="ECO:0000256" key="6">
    <source>
        <dbReference type="PROSITE-ProRule" id="PRU00176"/>
    </source>
</evidence>
<dbReference type="EC" id="5.2.1.8" evidence="2"/>
<dbReference type="PaxDb" id="4081-Solyc12g089200.1.1"/>
<dbReference type="EnsemblPlants" id="Solyc12g089200.2.1">
    <property type="protein sequence ID" value="Solyc12g089200.2.1"/>
    <property type="gene ID" value="Solyc12g089200.2"/>
</dbReference>
<dbReference type="STRING" id="4081.A0A3Q7JY34"/>
<dbReference type="InterPro" id="IPR012677">
    <property type="entry name" value="Nucleotide-bd_a/b_plait_sf"/>
</dbReference>
<keyword evidence="4" id="KW-0697">Rotamase</keyword>
<dbReference type="PANTHER" id="PTHR45843:SF2">
    <property type="entry name" value="PPIASE CYCLOPHILIN-TYPE DOMAIN-CONTAINING PROTEIN"/>
    <property type="match status" value="1"/>
</dbReference>
<evidence type="ECO:0000256" key="1">
    <source>
        <dbReference type="ARBA" id="ARBA00000971"/>
    </source>
</evidence>
<dbReference type="InterPro" id="IPR035979">
    <property type="entry name" value="RBD_domain_sf"/>
</dbReference>
<dbReference type="InterPro" id="IPR029000">
    <property type="entry name" value="Cyclophilin-like_dom_sf"/>
</dbReference>
<keyword evidence="10" id="KW-1185">Reference proteome</keyword>
<name>A0A3Q7JY34_SOLLC</name>
<dbReference type="PANTHER" id="PTHR45843">
    <property type="entry name" value="PEPTIDYL-PROLYL CIS-TRANS ISOMERASE-LIKE 4"/>
    <property type="match status" value="1"/>
</dbReference>
<keyword evidence="3 6" id="KW-0694">RNA-binding</keyword>
<reference evidence="9" key="2">
    <citation type="submission" date="2019-01" db="UniProtKB">
        <authorList>
            <consortium name="EnsemblPlants"/>
        </authorList>
    </citation>
    <scope>IDENTIFICATION</scope>
    <source>
        <strain evidence="9">cv. Heinz 1706</strain>
    </source>
</reference>
<dbReference type="InParanoid" id="A0A3Q7JY34"/>
<dbReference type="Gene3D" id="3.30.70.330">
    <property type="match status" value="1"/>
</dbReference>
<feature type="domain" description="PPIase cyclophilin-type" evidence="7">
    <location>
        <begin position="1"/>
        <end position="117"/>
    </location>
</feature>
<dbReference type="InterPro" id="IPR035542">
    <property type="entry name" value="CRIP"/>
</dbReference>
<reference evidence="9" key="1">
    <citation type="journal article" date="2012" name="Nature">
        <title>The tomato genome sequence provides insights into fleshy fruit evolution.</title>
        <authorList>
            <consortium name="Tomato Genome Consortium"/>
        </authorList>
    </citation>
    <scope>NUCLEOTIDE SEQUENCE [LARGE SCALE GENOMIC DNA]</scope>
    <source>
        <strain evidence="9">cv. Heinz 1706</strain>
    </source>
</reference>
<evidence type="ECO:0000313" key="10">
    <source>
        <dbReference type="Proteomes" id="UP000004994"/>
    </source>
</evidence>
<comment type="catalytic activity">
    <reaction evidence="1">
        <text>[protein]-peptidylproline (omega=180) = [protein]-peptidylproline (omega=0)</text>
        <dbReference type="Rhea" id="RHEA:16237"/>
        <dbReference type="Rhea" id="RHEA-COMP:10747"/>
        <dbReference type="Rhea" id="RHEA-COMP:10748"/>
        <dbReference type="ChEBI" id="CHEBI:83833"/>
        <dbReference type="ChEBI" id="CHEBI:83834"/>
        <dbReference type="EC" id="5.2.1.8"/>
    </reaction>
</comment>
<dbReference type="Gene3D" id="2.40.100.10">
    <property type="entry name" value="Cyclophilin-like"/>
    <property type="match status" value="1"/>
</dbReference>
<dbReference type="SUPFAM" id="SSF54928">
    <property type="entry name" value="RNA-binding domain, RBD"/>
    <property type="match status" value="1"/>
</dbReference>
<protein>
    <recommendedName>
        <fullName evidence="2">peptidylprolyl isomerase</fullName>
        <ecNumber evidence="2">5.2.1.8</ecNumber>
    </recommendedName>
</protein>
<dbReference type="Gramene" id="Solyc12g089200.2.1">
    <property type="protein sequence ID" value="Solyc12g089200.2.1"/>
    <property type="gene ID" value="Solyc12g089200.2"/>
</dbReference>
<evidence type="ECO:0000259" key="8">
    <source>
        <dbReference type="PROSITE" id="PS50102"/>
    </source>
</evidence>
<dbReference type="InterPro" id="IPR000504">
    <property type="entry name" value="RRM_dom"/>
</dbReference>
<accession>A0A3Q7JY34</accession>
<organism evidence="9">
    <name type="scientific">Solanum lycopersicum</name>
    <name type="common">Tomato</name>
    <name type="synonym">Lycopersicon esculentum</name>
    <dbReference type="NCBI Taxonomy" id="4081"/>
    <lineage>
        <taxon>Eukaryota</taxon>
        <taxon>Viridiplantae</taxon>
        <taxon>Streptophyta</taxon>
        <taxon>Embryophyta</taxon>
        <taxon>Tracheophyta</taxon>
        <taxon>Spermatophyta</taxon>
        <taxon>Magnoliopsida</taxon>
        <taxon>eudicotyledons</taxon>
        <taxon>Gunneridae</taxon>
        <taxon>Pentapetalae</taxon>
        <taxon>asterids</taxon>
        <taxon>lamiids</taxon>
        <taxon>Solanales</taxon>
        <taxon>Solanaceae</taxon>
        <taxon>Solanoideae</taxon>
        <taxon>Solaneae</taxon>
        <taxon>Solanum</taxon>
        <taxon>Solanum subgen. Lycopersicon</taxon>
    </lineage>
</organism>
<dbReference type="InterPro" id="IPR002130">
    <property type="entry name" value="Cyclophilin-type_PPIase_dom"/>
</dbReference>
<dbReference type="PROSITE" id="PS50072">
    <property type="entry name" value="CSA_PPIASE_2"/>
    <property type="match status" value="1"/>
</dbReference>
<evidence type="ECO:0000256" key="3">
    <source>
        <dbReference type="ARBA" id="ARBA00022884"/>
    </source>
</evidence>
<feature type="domain" description="RRM" evidence="8">
    <location>
        <begin position="128"/>
        <end position="206"/>
    </location>
</feature>
<evidence type="ECO:0000313" key="9">
    <source>
        <dbReference type="EnsemblPlants" id="Solyc12g089200.2.1"/>
    </source>
</evidence>
<sequence>MQTGDTTGTGTGGDSIYKFLYGDRFFSEEIHSDLKHSKRGTVAMASASSSGKNLNASQFYITLLDLIPDASPERKPKDEIDDDVRLEDDWMPEDEQLGVREDKEAHSRAVVFESVGDIPYAEMKPPDNVLFVCKLNPTTEEEALYIIFSSFGTMTSAEVIRDHKTGVSHCYGFIEFEDKESCEQAYIKLDNTVIDDRRIRVDFSQSVAKLWSQYRPRNQKSSGVDAIKQPRSYVLKEDNKQAFSYSSPILLSLDKAIVCDLEMD</sequence>
<dbReference type="GO" id="GO:0003755">
    <property type="term" value="F:peptidyl-prolyl cis-trans isomerase activity"/>
    <property type="evidence" value="ECO:0007669"/>
    <property type="project" value="UniProtKB-KW"/>
</dbReference>
<proteinExistence type="predicted"/>
<dbReference type="PROSITE" id="PS50102">
    <property type="entry name" value="RRM"/>
    <property type="match status" value="1"/>
</dbReference>
<evidence type="ECO:0000256" key="5">
    <source>
        <dbReference type="ARBA" id="ARBA00023235"/>
    </source>
</evidence>
<dbReference type="CDD" id="cd12235">
    <property type="entry name" value="RRM_PPIL4"/>
    <property type="match status" value="1"/>
</dbReference>
<dbReference type="Proteomes" id="UP000004994">
    <property type="component" value="Chromosome 12"/>
</dbReference>
<evidence type="ECO:0000256" key="2">
    <source>
        <dbReference type="ARBA" id="ARBA00013194"/>
    </source>
</evidence>
<dbReference type="GO" id="GO:0003723">
    <property type="term" value="F:RNA binding"/>
    <property type="evidence" value="ECO:0007669"/>
    <property type="project" value="UniProtKB-UniRule"/>
</dbReference>
<dbReference type="SMART" id="SM00360">
    <property type="entry name" value="RRM"/>
    <property type="match status" value="1"/>
</dbReference>
<evidence type="ECO:0000256" key="4">
    <source>
        <dbReference type="ARBA" id="ARBA00023110"/>
    </source>
</evidence>
<dbReference type="Pfam" id="PF00076">
    <property type="entry name" value="RRM_1"/>
    <property type="match status" value="1"/>
</dbReference>